<evidence type="ECO:0000313" key="2">
    <source>
        <dbReference type="EMBL" id="BDR58722.1"/>
    </source>
</evidence>
<dbReference type="Proteomes" id="UP001321861">
    <property type="component" value="Chromosome"/>
</dbReference>
<feature type="transmembrane region" description="Helical" evidence="1">
    <location>
        <begin position="187"/>
        <end position="210"/>
    </location>
</feature>
<feature type="transmembrane region" description="Helical" evidence="1">
    <location>
        <begin position="161"/>
        <end position="181"/>
    </location>
</feature>
<reference evidence="2 3" key="1">
    <citation type="journal article" date="2023" name="Microbiol. Spectr.">
        <title>Symbiosis of Carpenter Bees with Uncharacterized Lactic Acid Bacteria Showing NAD Auxotrophy.</title>
        <authorList>
            <person name="Kawasaki S."/>
            <person name="Ozawa K."/>
            <person name="Mori T."/>
            <person name="Yamamoto A."/>
            <person name="Ito M."/>
            <person name="Ohkuma M."/>
            <person name="Sakamoto M."/>
            <person name="Matsutani M."/>
        </authorList>
    </citation>
    <scope>NUCLEOTIDE SEQUENCE [LARGE SCALE GENOMIC DNA]</scope>
    <source>
        <strain evidence="2 3">XA3</strain>
    </source>
</reference>
<keyword evidence="1" id="KW-0472">Membrane</keyword>
<keyword evidence="3" id="KW-1185">Reference proteome</keyword>
<keyword evidence="1" id="KW-0812">Transmembrane</keyword>
<accession>A0AAU9DNP7</accession>
<evidence type="ECO:0008006" key="4">
    <source>
        <dbReference type="Google" id="ProtNLM"/>
    </source>
</evidence>
<dbReference type="Pfam" id="PF19700">
    <property type="entry name" value="DUF6198"/>
    <property type="match status" value="1"/>
</dbReference>
<evidence type="ECO:0000256" key="1">
    <source>
        <dbReference type="SAM" id="Phobius"/>
    </source>
</evidence>
<sequence length="228" mass="25930">MKKTKDTSLKIFFYLLVSITINALGNGLTVSLNLGSALWTASAVNLEHLIHVDLKLILIYYGIAVIIFNAIILRKIEWRRIVNNFLFMIPFSFLVGYATNLFNHLNLDRLNIVIRIFLDCFGIVMISTGVSIYQRINILLHPNDDLMQIIRFKFFKGNSAIAMWVSLIPPIIISLICFLLTKRLYAVNVGTVFALAFQGILIGQADRFVFPSLKHRGLSKIKQPNTTR</sequence>
<evidence type="ECO:0000313" key="3">
    <source>
        <dbReference type="Proteomes" id="UP001321861"/>
    </source>
</evidence>
<keyword evidence="1" id="KW-1133">Transmembrane helix</keyword>
<feature type="transmembrane region" description="Helical" evidence="1">
    <location>
        <begin position="12"/>
        <end position="34"/>
    </location>
</feature>
<dbReference type="InterPro" id="IPR038750">
    <property type="entry name" value="YczE/YyaS-like"/>
</dbReference>
<dbReference type="AlphaFoldDB" id="A0AAU9DNP7"/>
<organism evidence="2 3">
    <name type="scientific">Xylocopilactobacillus apicola</name>
    <dbReference type="NCBI Taxonomy" id="2932184"/>
    <lineage>
        <taxon>Bacteria</taxon>
        <taxon>Bacillati</taxon>
        <taxon>Bacillota</taxon>
        <taxon>Bacilli</taxon>
        <taxon>Lactobacillales</taxon>
        <taxon>Lactobacillaceae</taxon>
        <taxon>Xylocopilactobacillus</taxon>
    </lineage>
</organism>
<feature type="transmembrane region" description="Helical" evidence="1">
    <location>
        <begin position="54"/>
        <end position="73"/>
    </location>
</feature>
<gene>
    <name evidence="2" type="ORF">XA3_11630</name>
</gene>
<feature type="transmembrane region" description="Helical" evidence="1">
    <location>
        <begin position="85"/>
        <end position="106"/>
    </location>
</feature>
<dbReference type="EMBL" id="AP026802">
    <property type="protein sequence ID" value="BDR58722.1"/>
    <property type="molecule type" value="Genomic_DNA"/>
</dbReference>
<protein>
    <recommendedName>
        <fullName evidence="4">Sugar specific permease</fullName>
    </recommendedName>
</protein>
<dbReference type="RefSeq" id="WP_317634560.1">
    <property type="nucleotide sequence ID" value="NZ_AP026802.1"/>
</dbReference>
<dbReference type="KEGG" id="xap:XA3_11630"/>
<feature type="transmembrane region" description="Helical" evidence="1">
    <location>
        <begin position="112"/>
        <end position="133"/>
    </location>
</feature>
<name>A0AAU9DNP7_9LACO</name>
<proteinExistence type="predicted"/>